<dbReference type="RefSeq" id="WP_204067752.1">
    <property type="nucleotide sequence ID" value="NZ_BOOJ01000055.1"/>
</dbReference>
<reference evidence="3 4" key="1">
    <citation type="submission" date="2021-01" db="EMBL/GenBank/DDBJ databases">
        <title>Whole genome shotgun sequence of Planobispora siamensis NBRC 107568.</title>
        <authorList>
            <person name="Komaki H."/>
            <person name="Tamura T."/>
        </authorList>
    </citation>
    <scope>NUCLEOTIDE SEQUENCE [LARGE SCALE GENOMIC DNA]</scope>
    <source>
        <strain evidence="3 4">NBRC 107568</strain>
    </source>
</reference>
<name>A0A8J3SNC7_9ACTN</name>
<gene>
    <name evidence="3" type="ORF">Psi01_62950</name>
</gene>
<evidence type="ECO:0000256" key="1">
    <source>
        <dbReference type="SAM" id="MobiDB-lite"/>
    </source>
</evidence>
<dbReference type="InterPro" id="IPR036721">
    <property type="entry name" value="RCK_C_sf"/>
</dbReference>
<protein>
    <recommendedName>
        <fullName evidence="2">RCK C-terminal domain-containing protein</fullName>
    </recommendedName>
</protein>
<dbReference type="PROSITE" id="PS51202">
    <property type="entry name" value="RCK_C"/>
    <property type="match status" value="1"/>
</dbReference>
<accession>A0A8J3SNC7</accession>
<dbReference type="InterPro" id="IPR006037">
    <property type="entry name" value="RCK_C"/>
</dbReference>
<dbReference type="Proteomes" id="UP000619788">
    <property type="component" value="Unassembled WGS sequence"/>
</dbReference>
<feature type="compositionally biased region" description="Low complexity" evidence="1">
    <location>
        <begin position="87"/>
        <end position="102"/>
    </location>
</feature>
<evidence type="ECO:0000313" key="4">
    <source>
        <dbReference type="Proteomes" id="UP000619788"/>
    </source>
</evidence>
<evidence type="ECO:0000313" key="3">
    <source>
        <dbReference type="EMBL" id="GIH95665.1"/>
    </source>
</evidence>
<dbReference type="EMBL" id="BOOJ01000055">
    <property type="protein sequence ID" value="GIH95665.1"/>
    <property type="molecule type" value="Genomic_DNA"/>
</dbReference>
<evidence type="ECO:0000259" key="2">
    <source>
        <dbReference type="PROSITE" id="PS51202"/>
    </source>
</evidence>
<comment type="caution">
    <text evidence="3">The sequence shown here is derived from an EMBL/GenBank/DDBJ whole genome shotgun (WGS) entry which is preliminary data.</text>
</comment>
<sequence length="102" mass="10845">MVEVVVPPRSPLVGETVFPGMLRASDLGILAVRRRGRDRGNRPTELAEDDTLLLRGSWPAIESPADHRDILVVDSPDLVRHRAVPLGPGAASSSRSSGASEG</sequence>
<feature type="region of interest" description="Disordered" evidence="1">
    <location>
        <begin position="83"/>
        <end position="102"/>
    </location>
</feature>
<dbReference type="SUPFAM" id="SSF116726">
    <property type="entry name" value="TrkA C-terminal domain-like"/>
    <property type="match status" value="1"/>
</dbReference>
<dbReference type="Gene3D" id="3.30.70.1450">
    <property type="entry name" value="Regulator of K+ conductance, C-terminal domain"/>
    <property type="match status" value="1"/>
</dbReference>
<feature type="domain" description="RCK C-terminal" evidence="2">
    <location>
        <begin position="1"/>
        <end position="70"/>
    </location>
</feature>
<dbReference type="AlphaFoldDB" id="A0A8J3SNC7"/>
<dbReference type="GO" id="GO:0008324">
    <property type="term" value="F:monoatomic cation transmembrane transporter activity"/>
    <property type="evidence" value="ECO:0007669"/>
    <property type="project" value="InterPro"/>
</dbReference>
<keyword evidence="4" id="KW-1185">Reference proteome</keyword>
<organism evidence="3 4">
    <name type="scientific">Planobispora siamensis</name>
    <dbReference type="NCBI Taxonomy" id="936338"/>
    <lineage>
        <taxon>Bacteria</taxon>
        <taxon>Bacillati</taxon>
        <taxon>Actinomycetota</taxon>
        <taxon>Actinomycetes</taxon>
        <taxon>Streptosporangiales</taxon>
        <taxon>Streptosporangiaceae</taxon>
        <taxon>Planobispora</taxon>
    </lineage>
</organism>
<dbReference type="GO" id="GO:0006813">
    <property type="term" value="P:potassium ion transport"/>
    <property type="evidence" value="ECO:0007669"/>
    <property type="project" value="InterPro"/>
</dbReference>
<proteinExistence type="predicted"/>